<comment type="caution">
    <text evidence="2">The sequence shown here is derived from an EMBL/GenBank/DDBJ whole genome shotgun (WGS) entry which is preliminary data.</text>
</comment>
<gene>
    <name evidence="2" type="ORF">O3M35_000398</name>
</gene>
<dbReference type="InterPro" id="IPR001763">
    <property type="entry name" value="Rhodanese-like_dom"/>
</dbReference>
<evidence type="ECO:0000313" key="2">
    <source>
        <dbReference type="EMBL" id="KAK9511806.1"/>
    </source>
</evidence>
<evidence type="ECO:0000313" key="3">
    <source>
        <dbReference type="Proteomes" id="UP001461498"/>
    </source>
</evidence>
<dbReference type="Proteomes" id="UP001461498">
    <property type="component" value="Unassembled WGS sequence"/>
</dbReference>
<dbReference type="PROSITE" id="PS50206">
    <property type="entry name" value="RHODANESE_3"/>
    <property type="match status" value="1"/>
</dbReference>
<protein>
    <recommendedName>
        <fullName evidence="1">Rhodanese domain-containing protein</fullName>
    </recommendedName>
</protein>
<keyword evidence="3" id="KW-1185">Reference proteome</keyword>
<dbReference type="InterPro" id="IPR036873">
    <property type="entry name" value="Rhodanese-like_dom_sf"/>
</dbReference>
<accession>A0AAW1DL96</accession>
<sequence>MSEPGPPKRCKLETTSLPASPCVESATIQRAMVLARLRRITPDSLAERLSSSVIPPLVLDLRPFIAYNVSHIRGSVNVACSDRISRRRLEQGKTSLADLATTTLGKEMLRKRTYKEIIVYDESTSDLERVPNNHPLFLVITSLVEDQREPVLLIGKYLYLH</sequence>
<dbReference type="CDD" id="cd01446">
    <property type="entry name" value="DSP_MapKP"/>
    <property type="match status" value="1"/>
</dbReference>
<reference evidence="2 3" key="1">
    <citation type="submission" date="2022-12" db="EMBL/GenBank/DDBJ databases">
        <title>Chromosome-level genome assembly of true bugs.</title>
        <authorList>
            <person name="Ma L."/>
            <person name="Li H."/>
        </authorList>
    </citation>
    <scope>NUCLEOTIDE SEQUENCE [LARGE SCALE GENOMIC DNA]</scope>
    <source>
        <strain evidence="2">Lab_2022b</strain>
    </source>
</reference>
<dbReference type="EMBL" id="JAPXFL010000001">
    <property type="protein sequence ID" value="KAK9511806.1"/>
    <property type="molecule type" value="Genomic_DNA"/>
</dbReference>
<name>A0AAW1DL96_9HEMI</name>
<dbReference type="Pfam" id="PF00581">
    <property type="entry name" value="Rhodanese"/>
    <property type="match status" value="1"/>
</dbReference>
<dbReference type="SUPFAM" id="SSF52821">
    <property type="entry name" value="Rhodanese/Cell cycle control phosphatase"/>
    <property type="match status" value="1"/>
</dbReference>
<organism evidence="2 3">
    <name type="scientific">Rhynocoris fuscipes</name>
    <dbReference type="NCBI Taxonomy" id="488301"/>
    <lineage>
        <taxon>Eukaryota</taxon>
        <taxon>Metazoa</taxon>
        <taxon>Ecdysozoa</taxon>
        <taxon>Arthropoda</taxon>
        <taxon>Hexapoda</taxon>
        <taxon>Insecta</taxon>
        <taxon>Pterygota</taxon>
        <taxon>Neoptera</taxon>
        <taxon>Paraneoptera</taxon>
        <taxon>Hemiptera</taxon>
        <taxon>Heteroptera</taxon>
        <taxon>Panheteroptera</taxon>
        <taxon>Cimicomorpha</taxon>
        <taxon>Reduviidae</taxon>
        <taxon>Harpactorinae</taxon>
        <taxon>Harpactorini</taxon>
        <taxon>Rhynocoris</taxon>
    </lineage>
</organism>
<proteinExistence type="predicted"/>
<evidence type="ECO:0000259" key="1">
    <source>
        <dbReference type="PROSITE" id="PS50206"/>
    </source>
</evidence>
<feature type="domain" description="Rhodanese" evidence="1">
    <location>
        <begin position="57"/>
        <end position="123"/>
    </location>
</feature>
<dbReference type="Gene3D" id="3.40.250.10">
    <property type="entry name" value="Rhodanese-like domain"/>
    <property type="match status" value="1"/>
</dbReference>
<dbReference type="AlphaFoldDB" id="A0AAW1DL96"/>